<organism evidence="2 3">
    <name type="scientific">Paenimyroides aestuarii</name>
    <dbReference type="NCBI Taxonomy" id="2968490"/>
    <lineage>
        <taxon>Bacteria</taxon>
        <taxon>Pseudomonadati</taxon>
        <taxon>Bacteroidota</taxon>
        <taxon>Flavobacteriia</taxon>
        <taxon>Flavobacteriales</taxon>
        <taxon>Flavobacteriaceae</taxon>
        <taxon>Paenimyroides</taxon>
    </lineage>
</organism>
<feature type="chain" id="PRO_5046368505" evidence="1">
    <location>
        <begin position="20"/>
        <end position="140"/>
    </location>
</feature>
<gene>
    <name evidence="2" type="ORF">NPX36_04450</name>
</gene>
<evidence type="ECO:0000256" key="1">
    <source>
        <dbReference type="SAM" id="SignalP"/>
    </source>
</evidence>
<dbReference type="EMBL" id="CP102382">
    <property type="protein sequence ID" value="UUV22292.1"/>
    <property type="molecule type" value="Genomic_DNA"/>
</dbReference>
<feature type="signal peptide" evidence="1">
    <location>
        <begin position="1"/>
        <end position="19"/>
    </location>
</feature>
<dbReference type="Proteomes" id="UP001317001">
    <property type="component" value="Chromosome"/>
</dbReference>
<evidence type="ECO:0000313" key="3">
    <source>
        <dbReference type="Proteomes" id="UP001317001"/>
    </source>
</evidence>
<sequence>MNLRLLFVVFLMLSLSCTAQDKRLTGKWKGTDSQGGTVCILFSKDGYVTFINGKNTFGGKEFEIEGIKAACKYIADFSKTPHQIDYVFYNLANNNEINRMRGIYRFLGYDKMELRVNMNGGTYSEFAEIPDMDTLFLEKK</sequence>
<dbReference type="PROSITE" id="PS51257">
    <property type="entry name" value="PROKAR_LIPOPROTEIN"/>
    <property type="match status" value="1"/>
</dbReference>
<dbReference type="RefSeq" id="WP_257500209.1">
    <property type="nucleotide sequence ID" value="NZ_CP102382.1"/>
</dbReference>
<proteinExistence type="predicted"/>
<keyword evidence="3" id="KW-1185">Reference proteome</keyword>
<evidence type="ECO:0000313" key="2">
    <source>
        <dbReference type="EMBL" id="UUV22292.1"/>
    </source>
</evidence>
<name>A0ABY5NV08_9FLAO</name>
<accession>A0ABY5NV08</accession>
<protein>
    <submittedName>
        <fullName evidence="2">Uncharacterized protein</fullName>
    </submittedName>
</protein>
<reference evidence="2 3" key="1">
    <citation type="submission" date="2022-08" db="EMBL/GenBank/DDBJ databases">
        <title>Myroides zhujiangensis sp. nov., a novel bacterium isolated from sediment in the Pearl River Estuary.</title>
        <authorList>
            <person name="Cui L."/>
        </authorList>
    </citation>
    <scope>NUCLEOTIDE SEQUENCE [LARGE SCALE GENOMIC DNA]</scope>
    <source>
        <strain evidence="2 3">SCSIO 72103</strain>
    </source>
</reference>
<keyword evidence="1" id="KW-0732">Signal</keyword>